<gene>
    <name evidence="1" type="ORF">SAMN05878443_1319</name>
</gene>
<proteinExistence type="predicted"/>
<protein>
    <submittedName>
        <fullName evidence="1">Uncharacterized protein</fullName>
    </submittedName>
</protein>
<dbReference type="OrthoDB" id="2764005at2"/>
<dbReference type="RefSeq" id="WP_051905788.1">
    <property type="nucleotide sequence ID" value="NZ_FSRN01000001.1"/>
</dbReference>
<evidence type="ECO:0000313" key="1">
    <source>
        <dbReference type="EMBL" id="SIO08863.1"/>
    </source>
</evidence>
<reference evidence="2" key="1">
    <citation type="submission" date="2016-11" db="EMBL/GenBank/DDBJ databases">
        <authorList>
            <person name="Varghese N."/>
            <person name="Submissions S."/>
        </authorList>
    </citation>
    <scope>NUCLEOTIDE SEQUENCE [LARGE SCALE GENOMIC DNA]</scope>
    <source>
        <strain evidence="2">313</strain>
    </source>
</reference>
<dbReference type="eggNOG" id="COG1670">
    <property type="taxonomic scope" value="Bacteria"/>
</dbReference>
<evidence type="ECO:0000313" key="2">
    <source>
        <dbReference type="Proteomes" id="UP000184758"/>
    </source>
</evidence>
<accession>A0A1N6GMX4</accession>
<name>A0A1N6GMX4_9LACT</name>
<dbReference type="AlphaFoldDB" id="A0A1N6GMX4"/>
<organism evidence="1 2">
    <name type="scientific">Carnobacterium alterfunditum</name>
    <dbReference type="NCBI Taxonomy" id="28230"/>
    <lineage>
        <taxon>Bacteria</taxon>
        <taxon>Bacillati</taxon>
        <taxon>Bacillota</taxon>
        <taxon>Bacilli</taxon>
        <taxon>Lactobacillales</taxon>
        <taxon>Carnobacteriaceae</taxon>
        <taxon>Carnobacterium</taxon>
    </lineage>
</organism>
<sequence length="238" mass="27877">MYNVYIDEKGPQESFRISEPFDFENKLKYADDKMHSYVANICSIPSSNMSKVEAAYIELENKYMTTRPKLKLDELKGKTILKGNFKFGVASMKVNELDFYNSLLTMLKKYRVQNLFFSISKMSVIVSARLSDWILELDSKRFIDSAIRVQYTLAKYANNEANENVINKLLNKFEGTKDLLNAIKSHMQEIVDKNVNNKRMESQVNEYKYIIQIIRKYNYITSIVRLSYTNKKAIRDTL</sequence>
<keyword evidence="2" id="KW-1185">Reference proteome</keyword>
<dbReference type="STRING" id="28230.SAMN05878443_1319"/>
<dbReference type="EMBL" id="FSRN01000001">
    <property type="protein sequence ID" value="SIO08863.1"/>
    <property type="molecule type" value="Genomic_DNA"/>
</dbReference>
<dbReference type="Proteomes" id="UP000184758">
    <property type="component" value="Unassembled WGS sequence"/>
</dbReference>